<accession>A0ABX8JMR9</accession>
<dbReference type="InterPro" id="IPR003593">
    <property type="entry name" value="AAA+_ATPase"/>
</dbReference>
<keyword evidence="3 5" id="KW-0067">ATP-binding</keyword>
<evidence type="ECO:0000259" key="4">
    <source>
        <dbReference type="PROSITE" id="PS50893"/>
    </source>
</evidence>
<dbReference type="InterPro" id="IPR051120">
    <property type="entry name" value="ABC_AA/LPS_Transport"/>
</dbReference>
<dbReference type="InterPro" id="IPR017871">
    <property type="entry name" value="ABC_transporter-like_CS"/>
</dbReference>
<proteinExistence type="predicted"/>
<dbReference type="PANTHER" id="PTHR45772">
    <property type="entry name" value="CONSERVED COMPONENT OF ABC TRANSPORTER FOR NATURAL AMINO ACIDS-RELATED"/>
    <property type="match status" value="1"/>
</dbReference>
<dbReference type="EMBL" id="CP076724">
    <property type="protein sequence ID" value="QWV96720.1"/>
    <property type="molecule type" value="Genomic_DNA"/>
</dbReference>
<keyword evidence="1" id="KW-0813">Transport</keyword>
<dbReference type="SMART" id="SM00382">
    <property type="entry name" value="AAA"/>
    <property type="match status" value="1"/>
</dbReference>
<evidence type="ECO:0000313" key="5">
    <source>
        <dbReference type="EMBL" id="QWV96720.1"/>
    </source>
</evidence>
<dbReference type="PROSITE" id="PS00211">
    <property type="entry name" value="ABC_TRANSPORTER_1"/>
    <property type="match status" value="1"/>
</dbReference>
<dbReference type="Pfam" id="PF00005">
    <property type="entry name" value="ABC_tran"/>
    <property type="match status" value="1"/>
</dbReference>
<feature type="domain" description="ABC transporter" evidence="4">
    <location>
        <begin position="9"/>
        <end position="241"/>
    </location>
</feature>
<evidence type="ECO:0000256" key="1">
    <source>
        <dbReference type="ARBA" id="ARBA00022448"/>
    </source>
</evidence>
<keyword evidence="6" id="KW-1185">Reference proteome</keyword>
<keyword evidence="2" id="KW-0547">Nucleotide-binding</keyword>
<evidence type="ECO:0000256" key="3">
    <source>
        <dbReference type="ARBA" id="ARBA00022840"/>
    </source>
</evidence>
<dbReference type="CDD" id="cd03218">
    <property type="entry name" value="ABC_YhbG"/>
    <property type="match status" value="1"/>
</dbReference>
<protein>
    <submittedName>
        <fullName evidence="5">LPS export ABC transporter ATP-binding protein</fullName>
    </submittedName>
</protein>
<dbReference type="InterPro" id="IPR030921">
    <property type="entry name" value="LPS_export_LptB"/>
</dbReference>
<evidence type="ECO:0000256" key="2">
    <source>
        <dbReference type="ARBA" id="ARBA00022741"/>
    </source>
</evidence>
<sequence length="245" mass="27032">MSAPSRSTLYTKGLQKGFNKRMVVKGVDLEISSGEVIGLLGPNGAGKTTTFYMVVGLARPDQGEVFLDGEPITGLPMYQRARRGISYLPQEPSVFRRLTVRDNLLAVLETMDLEPVRCRERVEELLAEFRIEHIAGSRGYALSGGERRRVEIARALATDPSFILLDEPFAGIDPIAVIDIQNIIRALKGKGLGVLISDHNVRETLGVCDKAYIMNAGEVLEMGDPVQISQSKKAREIYLGDKFRL</sequence>
<organism evidence="5 6">
    <name type="scientific">Geomonas diazotrophica</name>
    <dbReference type="NCBI Taxonomy" id="2843197"/>
    <lineage>
        <taxon>Bacteria</taxon>
        <taxon>Pseudomonadati</taxon>
        <taxon>Thermodesulfobacteriota</taxon>
        <taxon>Desulfuromonadia</taxon>
        <taxon>Geobacterales</taxon>
        <taxon>Geobacteraceae</taxon>
        <taxon>Geomonas</taxon>
    </lineage>
</organism>
<dbReference type="NCBIfam" id="TIGR04406">
    <property type="entry name" value="LPS_export_lptB"/>
    <property type="match status" value="1"/>
</dbReference>
<evidence type="ECO:0000313" key="6">
    <source>
        <dbReference type="Proteomes" id="UP000683493"/>
    </source>
</evidence>
<dbReference type="InterPro" id="IPR003439">
    <property type="entry name" value="ABC_transporter-like_ATP-bd"/>
</dbReference>
<dbReference type="PROSITE" id="PS50893">
    <property type="entry name" value="ABC_TRANSPORTER_2"/>
    <property type="match status" value="1"/>
</dbReference>
<dbReference type="Proteomes" id="UP000683493">
    <property type="component" value="Chromosome"/>
</dbReference>
<dbReference type="PANTHER" id="PTHR45772:SF10">
    <property type="entry name" value="LIPOPOLYSACCHARIDE EXPORT SYSTEM ATP-BINDING PROTEIN LPTB"/>
    <property type="match status" value="1"/>
</dbReference>
<gene>
    <name evidence="5" type="primary">lptB</name>
    <name evidence="5" type="ORF">KP005_15350</name>
</gene>
<name>A0ABX8JMR9_9BACT</name>
<reference evidence="5 6" key="1">
    <citation type="submission" date="2021-06" db="EMBL/GenBank/DDBJ databases">
        <title>Gemonas diversity in paddy soil.</title>
        <authorList>
            <person name="Liu G."/>
        </authorList>
    </citation>
    <scope>NUCLEOTIDE SEQUENCE [LARGE SCALE GENOMIC DNA]</scope>
    <source>
        <strain evidence="5 6">RG29</strain>
    </source>
</reference>
<dbReference type="GO" id="GO:0005524">
    <property type="term" value="F:ATP binding"/>
    <property type="evidence" value="ECO:0007669"/>
    <property type="project" value="UniProtKB-KW"/>
</dbReference>